<name>A0A2P2PFG4_RHIMU</name>
<evidence type="ECO:0000313" key="2">
    <source>
        <dbReference type="EMBL" id="MBX53474.1"/>
    </source>
</evidence>
<protein>
    <submittedName>
        <fullName evidence="2">Uncharacterized protein</fullName>
    </submittedName>
</protein>
<proteinExistence type="predicted"/>
<reference evidence="2" key="1">
    <citation type="submission" date="2018-02" db="EMBL/GenBank/DDBJ databases">
        <title>Rhizophora mucronata_Transcriptome.</title>
        <authorList>
            <person name="Meera S.P."/>
            <person name="Sreeshan A."/>
            <person name="Augustine A."/>
        </authorList>
    </citation>
    <scope>NUCLEOTIDE SEQUENCE</scope>
    <source>
        <tissue evidence="2">Leaf</tissue>
    </source>
</reference>
<evidence type="ECO:0000256" key="1">
    <source>
        <dbReference type="SAM" id="SignalP"/>
    </source>
</evidence>
<sequence length="44" mass="5180">MMMLLNLFILPCTLAHWVVLHFTSPLWQHESVDLLFFHVALLSD</sequence>
<dbReference type="EMBL" id="GGEC01072990">
    <property type="protein sequence ID" value="MBX53474.1"/>
    <property type="molecule type" value="Transcribed_RNA"/>
</dbReference>
<keyword evidence="1" id="KW-0732">Signal</keyword>
<dbReference type="AlphaFoldDB" id="A0A2P2PFG4"/>
<feature type="chain" id="PRO_5015166554" evidence="1">
    <location>
        <begin position="16"/>
        <end position="44"/>
    </location>
</feature>
<organism evidence="2">
    <name type="scientific">Rhizophora mucronata</name>
    <name type="common">Asiatic mangrove</name>
    <dbReference type="NCBI Taxonomy" id="61149"/>
    <lineage>
        <taxon>Eukaryota</taxon>
        <taxon>Viridiplantae</taxon>
        <taxon>Streptophyta</taxon>
        <taxon>Embryophyta</taxon>
        <taxon>Tracheophyta</taxon>
        <taxon>Spermatophyta</taxon>
        <taxon>Magnoliopsida</taxon>
        <taxon>eudicotyledons</taxon>
        <taxon>Gunneridae</taxon>
        <taxon>Pentapetalae</taxon>
        <taxon>rosids</taxon>
        <taxon>fabids</taxon>
        <taxon>Malpighiales</taxon>
        <taxon>Rhizophoraceae</taxon>
        <taxon>Rhizophora</taxon>
    </lineage>
</organism>
<accession>A0A2P2PFG4</accession>
<feature type="signal peptide" evidence="1">
    <location>
        <begin position="1"/>
        <end position="15"/>
    </location>
</feature>